<reference evidence="2" key="3">
    <citation type="submission" date="2022-06" db="EMBL/GenBank/DDBJ databases">
        <title>Genomic Encyclopedia of Type Strains, Phase III (KMG-III): the genomes of soil and plant-associated and newly described type strains.</title>
        <authorList>
            <person name="Whitman W."/>
        </authorList>
    </citation>
    <scope>NUCLEOTIDE SEQUENCE</scope>
    <source>
        <strain evidence="2">CPCC 202695</strain>
    </source>
</reference>
<protein>
    <submittedName>
        <fullName evidence="3">TPR repeat-containing protein</fullName>
    </submittedName>
    <submittedName>
        <fullName evidence="2">Tetratricopeptide (TPR) repeat protein</fullName>
    </submittedName>
</protein>
<reference evidence="4" key="1">
    <citation type="submission" date="2016-10" db="EMBL/GenBank/DDBJ databases">
        <authorList>
            <person name="Varghese N."/>
            <person name="Submissions S."/>
        </authorList>
    </citation>
    <scope>NUCLEOTIDE SEQUENCE [LARGE SCALE GENOMIC DNA]</scope>
    <source>
        <strain evidence="4">CPCC 202695</strain>
    </source>
</reference>
<dbReference type="InterPro" id="IPR014710">
    <property type="entry name" value="RmlC-like_jellyroll"/>
</dbReference>
<dbReference type="InterPro" id="IPR011051">
    <property type="entry name" value="RmlC_Cupin_sf"/>
</dbReference>
<dbReference type="Gene3D" id="1.25.40.10">
    <property type="entry name" value="Tetratricopeptide repeat domain"/>
    <property type="match status" value="1"/>
</dbReference>
<name>A0A1H1P8E9_9MICO</name>
<dbReference type="EMBL" id="LT629755">
    <property type="protein sequence ID" value="SDS07521.1"/>
    <property type="molecule type" value="Genomic_DNA"/>
</dbReference>
<evidence type="ECO:0000313" key="2">
    <source>
        <dbReference type="EMBL" id="MCP2367972.1"/>
    </source>
</evidence>
<proteinExistence type="predicted"/>
<dbReference type="SUPFAM" id="SSF51182">
    <property type="entry name" value="RmlC-like cupins"/>
    <property type="match status" value="1"/>
</dbReference>
<dbReference type="Gene3D" id="2.60.120.10">
    <property type="entry name" value="Jelly Rolls"/>
    <property type="match status" value="1"/>
</dbReference>
<organism evidence="3 4">
    <name type="scientific">Agromyces flavus</name>
    <dbReference type="NCBI Taxonomy" id="589382"/>
    <lineage>
        <taxon>Bacteria</taxon>
        <taxon>Bacillati</taxon>
        <taxon>Actinomycetota</taxon>
        <taxon>Actinomycetes</taxon>
        <taxon>Micrococcales</taxon>
        <taxon>Microbacteriaceae</taxon>
        <taxon>Agromyces</taxon>
    </lineage>
</organism>
<evidence type="ECO:0000256" key="1">
    <source>
        <dbReference type="SAM" id="MobiDB-lite"/>
    </source>
</evidence>
<dbReference type="Proteomes" id="UP000199482">
    <property type="component" value="Chromosome I"/>
</dbReference>
<dbReference type="Proteomes" id="UP000893823">
    <property type="component" value="Unassembled WGS sequence"/>
</dbReference>
<keyword evidence="5" id="KW-1185">Reference proteome</keyword>
<dbReference type="NCBIfam" id="NF047558">
    <property type="entry name" value="TPR_END_plus"/>
    <property type="match status" value="1"/>
</dbReference>
<evidence type="ECO:0000313" key="3">
    <source>
        <dbReference type="EMBL" id="SDS07521.1"/>
    </source>
</evidence>
<evidence type="ECO:0000313" key="4">
    <source>
        <dbReference type="Proteomes" id="UP000199482"/>
    </source>
</evidence>
<dbReference type="AlphaFoldDB" id="A0A1H1P8E9"/>
<dbReference type="SUPFAM" id="SSF48452">
    <property type="entry name" value="TPR-like"/>
    <property type="match status" value="1"/>
</dbReference>
<dbReference type="RefSeq" id="WP_092669356.1">
    <property type="nucleotide sequence ID" value="NZ_BMDN01000003.1"/>
</dbReference>
<accession>A0A1H1P8E9</accession>
<reference evidence="3" key="2">
    <citation type="submission" date="2016-10" db="EMBL/GenBank/DDBJ databases">
        <authorList>
            <person name="de Groot N.N."/>
        </authorList>
    </citation>
    <scope>NUCLEOTIDE SEQUENCE [LARGE SCALE GENOMIC DNA]</scope>
    <source>
        <strain evidence="3">CPCC 202695</strain>
    </source>
</reference>
<evidence type="ECO:0000313" key="5">
    <source>
        <dbReference type="Proteomes" id="UP000893823"/>
    </source>
</evidence>
<dbReference type="OrthoDB" id="4859670at2"/>
<dbReference type="EMBL" id="SODL02000003">
    <property type="protein sequence ID" value="MCP2367972.1"/>
    <property type="molecule type" value="Genomic_DNA"/>
</dbReference>
<dbReference type="STRING" id="589382.SAMN04489721_0730"/>
<dbReference type="InterPro" id="IPR011990">
    <property type="entry name" value="TPR-like_helical_dom_sf"/>
</dbReference>
<feature type="region of interest" description="Disordered" evidence="1">
    <location>
        <begin position="189"/>
        <end position="217"/>
    </location>
</feature>
<sequence length="217" mass="23681">MAAYQVARLDEIEELEDAGSFYRPIRHHLGISAFGATAWTARKAGDTIINFHDEGDPTADEELFLVLRGHAVFELDGERVDAPAGTFVSAAPRTPRSATAAEDGTTILLVEGTPGKAYDARGWELWAPLVPLYEAGDFAAVADRLEVAVDASPQYPLLFFNLACCEAQTGRPEAALRHLRQAIEMSEEFRGHAQTDSDLDPIRDEPAFTELVGDHSQ</sequence>
<gene>
    <name evidence="2" type="ORF">BCL57_002131</name>
    <name evidence="3" type="ORF">SAMN04489721_0730</name>
</gene>